<dbReference type="OrthoDB" id="1098796at2759"/>
<organism evidence="2 3">
    <name type="scientific">Dorcoceras hygrometricum</name>
    <dbReference type="NCBI Taxonomy" id="472368"/>
    <lineage>
        <taxon>Eukaryota</taxon>
        <taxon>Viridiplantae</taxon>
        <taxon>Streptophyta</taxon>
        <taxon>Embryophyta</taxon>
        <taxon>Tracheophyta</taxon>
        <taxon>Spermatophyta</taxon>
        <taxon>Magnoliopsida</taxon>
        <taxon>eudicotyledons</taxon>
        <taxon>Gunneridae</taxon>
        <taxon>Pentapetalae</taxon>
        <taxon>asterids</taxon>
        <taxon>lamiids</taxon>
        <taxon>Lamiales</taxon>
        <taxon>Gesneriaceae</taxon>
        <taxon>Didymocarpoideae</taxon>
        <taxon>Trichosporeae</taxon>
        <taxon>Loxocarpinae</taxon>
        <taxon>Dorcoceras</taxon>
    </lineage>
</organism>
<dbReference type="PANTHER" id="PTHR35735:SF5">
    <property type="entry name" value="PROTEIN NIM1-INTERACTING 2"/>
    <property type="match status" value="1"/>
</dbReference>
<feature type="region of interest" description="Disordered" evidence="1">
    <location>
        <begin position="1"/>
        <end position="31"/>
    </location>
</feature>
<reference evidence="2 3" key="1">
    <citation type="journal article" date="2015" name="Proc. Natl. Acad. Sci. U.S.A.">
        <title>The resurrection genome of Boea hygrometrica: A blueprint for survival of dehydration.</title>
        <authorList>
            <person name="Xiao L."/>
            <person name="Yang G."/>
            <person name="Zhang L."/>
            <person name="Yang X."/>
            <person name="Zhao S."/>
            <person name="Ji Z."/>
            <person name="Zhou Q."/>
            <person name="Hu M."/>
            <person name="Wang Y."/>
            <person name="Chen M."/>
            <person name="Xu Y."/>
            <person name="Jin H."/>
            <person name="Xiao X."/>
            <person name="Hu G."/>
            <person name="Bao F."/>
            <person name="Hu Y."/>
            <person name="Wan P."/>
            <person name="Li L."/>
            <person name="Deng X."/>
            <person name="Kuang T."/>
            <person name="Xiang C."/>
            <person name="Zhu J.K."/>
            <person name="Oliver M.J."/>
            <person name="He Y."/>
        </authorList>
    </citation>
    <scope>NUCLEOTIDE SEQUENCE [LARGE SCALE GENOMIC DNA]</scope>
    <source>
        <strain evidence="3">cv. XS01</strain>
    </source>
</reference>
<gene>
    <name evidence="2" type="ORF">F511_14382</name>
</gene>
<feature type="region of interest" description="Disordered" evidence="1">
    <location>
        <begin position="64"/>
        <end position="90"/>
    </location>
</feature>
<protein>
    <submittedName>
        <fullName evidence="2">Uncharacterized protein</fullName>
    </submittedName>
</protein>
<dbReference type="Proteomes" id="UP000250235">
    <property type="component" value="Unassembled WGS sequence"/>
</dbReference>
<dbReference type="AlphaFoldDB" id="A0A2Z7A3G3"/>
<proteinExistence type="predicted"/>
<evidence type="ECO:0000256" key="1">
    <source>
        <dbReference type="SAM" id="MobiDB-lite"/>
    </source>
</evidence>
<dbReference type="PANTHER" id="PTHR35735">
    <property type="entry name" value="PROTEIN NIM1-INTERACTING 2"/>
    <property type="match status" value="1"/>
</dbReference>
<name>A0A2Z7A3G3_9LAMI</name>
<evidence type="ECO:0000313" key="2">
    <source>
        <dbReference type="EMBL" id="KZV16016.1"/>
    </source>
</evidence>
<evidence type="ECO:0000313" key="3">
    <source>
        <dbReference type="Proteomes" id="UP000250235"/>
    </source>
</evidence>
<accession>A0A2Z7A3G3</accession>
<dbReference type="GO" id="GO:0010112">
    <property type="term" value="P:regulation of systemic acquired resistance"/>
    <property type="evidence" value="ECO:0007669"/>
    <property type="project" value="InterPro"/>
</dbReference>
<dbReference type="EMBL" id="KV019588">
    <property type="protein sequence ID" value="KZV16016.1"/>
    <property type="molecule type" value="Genomic_DNA"/>
</dbReference>
<feature type="compositionally biased region" description="Basic and acidic residues" evidence="1">
    <location>
        <begin position="69"/>
        <end position="78"/>
    </location>
</feature>
<sequence length="90" mass="9813">MDGAAERKRKRAVKEEEEEPPPPPQPTEEEVDEFFAILKRMRVAVKYFKNVGASSSNVSPVLAAAGEAGGRKAERRGLDLNSVPDSESNS</sequence>
<keyword evidence="3" id="KW-1185">Reference proteome</keyword>
<dbReference type="InterPro" id="IPR034577">
    <property type="entry name" value="NIMIN-2"/>
</dbReference>